<name>A0A5N5D2N2_9PEZI</name>
<comment type="caution">
    <text evidence="2">The sequence shown here is derived from an EMBL/GenBank/DDBJ whole genome shotgun (WGS) entry which is preliminary data.</text>
</comment>
<evidence type="ECO:0000313" key="3">
    <source>
        <dbReference type="Proteomes" id="UP000325902"/>
    </source>
</evidence>
<dbReference type="AlphaFoldDB" id="A0A5N5D2N2"/>
<accession>A0A5N5D2N2</accession>
<dbReference type="OrthoDB" id="5362630at2759"/>
<feature type="compositionally biased region" description="Low complexity" evidence="1">
    <location>
        <begin position="175"/>
        <end position="184"/>
    </location>
</feature>
<dbReference type="EMBL" id="VCHE01000089">
    <property type="protein sequence ID" value="KAB2571940.1"/>
    <property type="molecule type" value="Genomic_DNA"/>
</dbReference>
<protein>
    <submittedName>
        <fullName evidence="2">Uncharacterized protein</fullName>
    </submittedName>
</protein>
<gene>
    <name evidence="2" type="ORF">DBV05_g9399</name>
</gene>
<reference evidence="2 3" key="1">
    <citation type="journal article" date="2019" name="Sci. Rep.">
        <title>A multi-omics analysis of the grapevine pathogen Lasiodiplodia theobromae reveals that temperature affects the expression of virulence- and pathogenicity-related genes.</title>
        <authorList>
            <person name="Felix C."/>
            <person name="Meneses R."/>
            <person name="Goncalves M.F.M."/>
            <person name="Tilleman L."/>
            <person name="Duarte A.S."/>
            <person name="Jorrin-Novo J.V."/>
            <person name="Van de Peer Y."/>
            <person name="Deforce D."/>
            <person name="Van Nieuwerburgh F."/>
            <person name="Esteves A.C."/>
            <person name="Alves A."/>
        </authorList>
    </citation>
    <scope>NUCLEOTIDE SEQUENCE [LARGE SCALE GENOMIC DNA]</scope>
    <source>
        <strain evidence="2 3">LA-SOL3</strain>
    </source>
</reference>
<dbReference type="Proteomes" id="UP000325902">
    <property type="component" value="Unassembled WGS sequence"/>
</dbReference>
<organism evidence="2 3">
    <name type="scientific">Lasiodiplodia theobromae</name>
    <dbReference type="NCBI Taxonomy" id="45133"/>
    <lineage>
        <taxon>Eukaryota</taxon>
        <taxon>Fungi</taxon>
        <taxon>Dikarya</taxon>
        <taxon>Ascomycota</taxon>
        <taxon>Pezizomycotina</taxon>
        <taxon>Dothideomycetes</taxon>
        <taxon>Dothideomycetes incertae sedis</taxon>
        <taxon>Botryosphaeriales</taxon>
        <taxon>Botryosphaeriaceae</taxon>
        <taxon>Lasiodiplodia</taxon>
    </lineage>
</organism>
<evidence type="ECO:0000313" key="2">
    <source>
        <dbReference type="EMBL" id="KAB2571940.1"/>
    </source>
</evidence>
<feature type="region of interest" description="Disordered" evidence="1">
    <location>
        <begin position="175"/>
        <end position="200"/>
    </location>
</feature>
<keyword evidence="3" id="KW-1185">Reference proteome</keyword>
<sequence>MSTQQGFPYGAPFQLIDDVDGLSHETFLNRSAALFSSVQDPQPAAILTDIVSTFDPPGNPMRDDSSAQIDWSLINFSPILDNGFQHQDNTGQFRTFDYDDAAIGSDARSTENLFMPQKDPPIVTVQSQAEENASSFVMSGDSDESQLFNPQALATPNEQEFRLDDWVILTPVDTPSTTTPSATPEGSRSAHLPVTPEVRHGNGKFGQGRVSFRKYYWTNLKSGPRTVEICWTLPGKILQGLKLTVPCHEFILSEGDITAETWQVNGQVTTIDLPRFACADEKKLVKIVDKMVEQNRAAVEERLEESITDPLVRETFAEAYRSKSSMVKLALRIRSTAAFCQGWGSIIGTETLGTPKVDNAEDGYCGTRPISPALCHQLDVVFLKMMERDEQALVKELKKAIFAKNPKPWYDIFLAYFVIMWHLKYIHGQAVGFMRSQEQTTTAGKVSFVVNSMVKEWENSAGNMLYHFRYVLRAFLPFQKARENMAAVKKQGNLDDRAVSYLRRAVGLLDKKDNTCNKTSEDPDDKWIRRLFEP</sequence>
<evidence type="ECO:0000256" key="1">
    <source>
        <dbReference type="SAM" id="MobiDB-lite"/>
    </source>
</evidence>
<proteinExistence type="predicted"/>